<dbReference type="RefSeq" id="WP_247262338.1">
    <property type="nucleotide sequence ID" value="NZ_JALJQZ010000045.1"/>
</dbReference>
<keyword evidence="5" id="KW-1185">Reference proteome</keyword>
<dbReference type="InterPro" id="IPR024030">
    <property type="entry name" value="AIR_synthase-rel_sll0787"/>
</dbReference>
<organism evidence="4 5">
    <name type="scientific">Rhizobium lemnae</name>
    <dbReference type="NCBI Taxonomy" id="1214924"/>
    <lineage>
        <taxon>Bacteria</taxon>
        <taxon>Pseudomonadati</taxon>
        <taxon>Pseudomonadota</taxon>
        <taxon>Alphaproteobacteria</taxon>
        <taxon>Hyphomicrobiales</taxon>
        <taxon>Rhizobiaceae</taxon>
        <taxon>Rhizobium/Agrobacterium group</taxon>
        <taxon>Rhizobium</taxon>
    </lineage>
</organism>
<protein>
    <submittedName>
        <fullName evidence="4">Sll0787 family AIR synthase-like protein</fullName>
    </submittedName>
</protein>
<dbReference type="SUPFAM" id="SSF56042">
    <property type="entry name" value="PurM C-terminal domain-like"/>
    <property type="match status" value="1"/>
</dbReference>
<name>A0ABV8EDX0_9HYPH</name>
<feature type="domain" description="PurM-like N-terminal" evidence="2">
    <location>
        <begin position="41"/>
        <end position="147"/>
    </location>
</feature>
<gene>
    <name evidence="4" type="ORF">ACFOVS_18420</name>
</gene>
<dbReference type="PANTHER" id="PTHR30270">
    <property type="entry name" value="THIAMINE-MONOPHOSPHATE KINASE"/>
    <property type="match status" value="1"/>
</dbReference>
<dbReference type="EMBL" id="JBHSBD010000091">
    <property type="protein sequence ID" value="MFC3970069.1"/>
    <property type="molecule type" value="Genomic_DNA"/>
</dbReference>
<dbReference type="InterPro" id="IPR010918">
    <property type="entry name" value="PurM-like_C_dom"/>
</dbReference>
<keyword evidence="1" id="KW-0784">Thiamine biosynthesis</keyword>
<proteinExistence type="predicted"/>
<dbReference type="Pfam" id="PF00586">
    <property type="entry name" value="AIRS"/>
    <property type="match status" value="1"/>
</dbReference>
<sequence>MMDLHALVAALAAHPSIRSKLDIAATTRALSLSSATPGMPGDDAAAIPALDGTWDLLAGEGFMPQFVQDDPWFAGWCGVMVNLSDIAAMGGRATALLDAVWAPDAASAEPLLSGLRDAAIAYGVPIVGGHTNLHSKDLNLAVSVMGRAKRLISSFAAAPGDVLIAVVDHRGQYRPSFDNWCAALDAPHERLRRDYEILPELAEADLVDAGKDISQGGIIGTALMLAESSRCGFDIELADIPLPEGVAVDRWLRSFPSFGFLLSVRPERADQVCSVFAVRGISAAAIGHATDSSRIDLTSGGTRATFWDYAAAPYIALAKVIAHA</sequence>
<evidence type="ECO:0000313" key="4">
    <source>
        <dbReference type="EMBL" id="MFC3970069.1"/>
    </source>
</evidence>
<evidence type="ECO:0000256" key="1">
    <source>
        <dbReference type="ARBA" id="ARBA00022977"/>
    </source>
</evidence>
<dbReference type="Gene3D" id="3.90.650.10">
    <property type="entry name" value="PurM-like C-terminal domain"/>
    <property type="match status" value="1"/>
</dbReference>
<dbReference type="PIRSF" id="PIRSF036540">
    <property type="entry name" value="UCP036540_AIR"/>
    <property type="match status" value="1"/>
</dbReference>
<evidence type="ECO:0000313" key="5">
    <source>
        <dbReference type="Proteomes" id="UP001595697"/>
    </source>
</evidence>
<reference evidence="5" key="1">
    <citation type="journal article" date="2019" name="Int. J. Syst. Evol. Microbiol.">
        <title>The Global Catalogue of Microorganisms (GCM) 10K type strain sequencing project: providing services to taxonomists for standard genome sequencing and annotation.</title>
        <authorList>
            <consortium name="The Broad Institute Genomics Platform"/>
            <consortium name="The Broad Institute Genome Sequencing Center for Infectious Disease"/>
            <person name="Wu L."/>
            <person name="Ma J."/>
        </authorList>
    </citation>
    <scope>NUCLEOTIDE SEQUENCE [LARGE SCALE GENOMIC DNA]</scope>
    <source>
        <strain evidence="5">TBRC 5781</strain>
    </source>
</reference>
<dbReference type="InterPro" id="IPR036676">
    <property type="entry name" value="PurM-like_C_sf"/>
</dbReference>
<dbReference type="InterPro" id="IPR011413">
    <property type="entry name" value="UCP036540_AIR"/>
</dbReference>
<evidence type="ECO:0000259" key="2">
    <source>
        <dbReference type="Pfam" id="PF00586"/>
    </source>
</evidence>
<comment type="caution">
    <text evidence="4">The sequence shown here is derived from an EMBL/GenBank/DDBJ whole genome shotgun (WGS) entry which is preliminary data.</text>
</comment>
<dbReference type="InterPro" id="IPR006283">
    <property type="entry name" value="ThiL-like"/>
</dbReference>
<dbReference type="Gene3D" id="3.30.1330.10">
    <property type="entry name" value="PurM-like, N-terminal domain"/>
    <property type="match status" value="1"/>
</dbReference>
<dbReference type="InterPro" id="IPR016188">
    <property type="entry name" value="PurM-like_N"/>
</dbReference>
<accession>A0ABV8EDX0</accession>
<dbReference type="InterPro" id="IPR036921">
    <property type="entry name" value="PurM-like_N_sf"/>
</dbReference>
<dbReference type="PANTHER" id="PTHR30270:SF0">
    <property type="entry name" value="THIAMINE-MONOPHOSPHATE KINASE"/>
    <property type="match status" value="1"/>
</dbReference>
<dbReference type="SUPFAM" id="SSF55326">
    <property type="entry name" value="PurM N-terminal domain-like"/>
    <property type="match status" value="1"/>
</dbReference>
<dbReference type="Pfam" id="PF02769">
    <property type="entry name" value="AIRS_C"/>
    <property type="match status" value="1"/>
</dbReference>
<dbReference type="Proteomes" id="UP001595697">
    <property type="component" value="Unassembled WGS sequence"/>
</dbReference>
<dbReference type="NCBIfam" id="TIGR04049">
    <property type="entry name" value="AIR_rel_sll0787"/>
    <property type="match status" value="1"/>
</dbReference>
<dbReference type="CDD" id="cd02192">
    <property type="entry name" value="PurM-like3"/>
    <property type="match status" value="1"/>
</dbReference>
<feature type="domain" description="PurM-like C-terminal" evidence="3">
    <location>
        <begin position="193"/>
        <end position="297"/>
    </location>
</feature>
<evidence type="ECO:0000259" key="3">
    <source>
        <dbReference type="Pfam" id="PF02769"/>
    </source>
</evidence>